<dbReference type="EMBL" id="JABXBU010002230">
    <property type="protein sequence ID" value="KAF8767400.1"/>
    <property type="molecule type" value="Genomic_DNA"/>
</dbReference>
<evidence type="ECO:0000313" key="3">
    <source>
        <dbReference type="EMBL" id="KAF8767400.1"/>
    </source>
</evidence>
<dbReference type="AlphaFoldDB" id="A0A8T0E7T8"/>
<accession>A0A8T0E7T8</accession>
<dbReference type="GO" id="GO:0005737">
    <property type="term" value="C:cytoplasm"/>
    <property type="evidence" value="ECO:0007669"/>
    <property type="project" value="TreeGrafter"/>
</dbReference>
<dbReference type="GO" id="GO:0005634">
    <property type="term" value="C:nucleus"/>
    <property type="evidence" value="ECO:0007669"/>
    <property type="project" value="TreeGrafter"/>
</dbReference>
<dbReference type="GO" id="GO:0045202">
    <property type="term" value="C:synapse"/>
    <property type="evidence" value="ECO:0007669"/>
    <property type="project" value="TreeGrafter"/>
</dbReference>
<keyword evidence="4" id="KW-1185">Reference proteome</keyword>
<proteinExistence type="predicted"/>
<evidence type="ECO:0000313" key="4">
    <source>
        <dbReference type="Proteomes" id="UP000807504"/>
    </source>
</evidence>
<reference evidence="3" key="1">
    <citation type="journal article" date="2020" name="bioRxiv">
        <title>Chromosome-level reference genome of the European wasp spider Argiope bruennichi: a resource for studies on range expansion and evolutionary adaptation.</title>
        <authorList>
            <person name="Sheffer M.M."/>
            <person name="Hoppe A."/>
            <person name="Krehenwinkel H."/>
            <person name="Uhl G."/>
            <person name="Kuss A.W."/>
            <person name="Jensen L."/>
            <person name="Jensen C."/>
            <person name="Gillespie R.G."/>
            <person name="Hoff K.J."/>
            <person name="Prost S."/>
        </authorList>
    </citation>
    <scope>NUCLEOTIDE SEQUENCE</scope>
</reference>
<dbReference type="PANTHER" id="PTHR12566">
    <property type="entry name" value="CYTOPLASMIC POLYADENYLATION ELEMENT BINDING PROTEIN CPEB"/>
    <property type="match status" value="1"/>
</dbReference>
<evidence type="ECO:0000256" key="1">
    <source>
        <dbReference type="SAM" id="MobiDB-lite"/>
    </source>
</evidence>
<dbReference type="GO" id="GO:0000900">
    <property type="term" value="F:mRNA regulatory element binding translation repressor activity"/>
    <property type="evidence" value="ECO:0007669"/>
    <property type="project" value="TreeGrafter"/>
</dbReference>
<dbReference type="PANTHER" id="PTHR12566:SF12">
    <property type="entry name" value="TRANSLATIONAL REGULATOR ORB2"/>
    <property type="match status" value="1"/>
</dbReference>
<name>A0A8T0E7T8_ARGBR</name>
<feature type="region of interest" description="Disordered" evidence="1">
    <location>
        <begin position="53"/>
        <end position="111"/>
    </location>
</feature>
<feature type="domain" description="RRM" evidence="2">
    <location>
        <begin position="408"/>
        <end position="446"/>
    </location>
</feature>
<organism evidence="3 4">
    <name type="scientific">Argiope bruennichi</name>
    <name type="common">Wasp spider</name>
    <name type="synonym">Aranea bruennichi</name>
    <dbReference type="NCBI Taxonomy" id="94029"/>
    <lineage>
        <taxon>Eukaryota</taxon>
        <taxon>Metazoa</taxon>
        <taxon>Ecdysozoa</taxon>
        <taxon>Arthropoda</taxon>
        <taxon>Chelicerata</taxon>
        <taxon>Arachnida</taxon>
        <taxon>Araneae</taxon>
        <taxon>Araneomorphae</taxon>
        <taxon>Entelegynae</taxon>
        <taxon>Araneoidea</taxon>
        <taxon>Araneidae</taxon>
        <taxon>Argiope</taxon>
    </lineage>
</organism>
<evidence type="ECO:0000259" key="2">
    <source>
        <dbReference type="Pfam" id="PF16367"/>
    </source>
</evidence>
<dbReference type="GO" id="GO:2000766">
    <property type="term" value="P:negative regulation of cytoplasmic translation"/>
    <property type="evidence" value="ECO:0007669"/>
    <property type="project" value="TreeGrafter"/>
</dbReference>
<protein>
    <submittedName>
        <fullName evidence="3">Cytoplasmic polyadenylation element-binding like protein</fullName>
    </submittedName>
</protein>
<dbReference type="GO" id="GO:0008135">
    <property type="term" value="F:translation factor activity, RNA binding"/>
    <property type="evidence" value="ECO:0007669"/>
    <property type="project" value="TreeGrafter"/>
</dbReference>
<feature type="compositionally biased region" description="Polar residues" evidence="1">
    <location>
        <begin position="53"/>
        <end position="73"/>
    </location>
</feature>
<reference evidence="3" key="2">
    <citation type="submission" date="2020-06" db="EMBL/GenBank/DDBJ databases">
        <authorList>
            <person name="Sheffer M."/>
        </authorList>
    </citation>
    <scope>NUCLEOTIDE SEQUENCE</scope>
</reference>
<feature type="compositionally biased region" description="Polar residues" evidence="1">
    <location>
        <begin position="97"/>
        <end position="111"/>
    </location>
</feature>
<gene>
    <name evidence="3" type="ORF">HNY73_020368</name>
</gene>
<dbReference type="GO" id="GO:0043005">
    <property type="term" value="C:neuron projection"/>
    <property type="evidence" value="ECO:0007669"/>
    <property type="project" value="TreeGrafter"/>
</dbReference>
<feature type="compositionally biased region" description="Polar residues" evidence="1">
    <location>
        <begin position="241"/>
        <end position="258"/>
    </location>
</feature>
<dbReference type="InterPro" id="IPR034819">
    <property type="entry name" value="CPEB"/>
</dbReference>
<sequence>MGDYNFGVNSSVAALSPVDFQTNSCNSSLFFPSEPVAHTMQDDLLLDKSTGKQLQQLSPSNDSTTNGDQNSDDYSLKNRKNEDSENDDVQIEKKNLDSSSPGTTSSPLQLGFSESSNALNITSTAPSFWSTVGTDDTYVQGIPTMNNSLPFQNFATSTNPILSTSMGPQLNLTQQHTPQRRAITGAHNFPQNRHQPPQPNLFKAYTNWSTPHQTAWSTPQTPNTLSAWNAVNITNHKRSVPNMSPISPLKKTQTNVGQHSMVISPSKFRRSTSMPVGKPFPQGLGGNTNYDMTGDENRDGNVIMPFQDRQITSNLSSPLDNLRHPLEQQLMDIMRTTMDGQDHYKGFINYNSNNMQSLSHVPGKSPFFTGLEENHLDDGHLEQMGPSLNSSMLCAPKSPNNDTGERFSRKVFVGGLPPDIDEDEINASLKFGPFWVGVWPPKTEVNILPPKD</sequence>
<dbReference type="InterPro" id="IPR000504">
    <property type="entry name" value="RRM_dom"/>
</dbReference>
<feature type="region of interest" description="Disordered" evidence="1">
    <location>
        <begin position="239"/>
        <end position="258"/>
    </location>
</feature>
<dbReference type="Proteomes" id="UP000807504">
    <property type="component" value="Unassembled WGS sequence"/>
</dbReference>
<dbReference type="Pfam" id="PF16367">
    <property type="entry name" value="RRM_7"/>
    <property type="match status" value="1"/>
</dbReference>
<dbReference type="GO" id="GO:0043022">
    <property type="term" value="F:ribosome binding"/>
    <property type="evidence" value="ECO:0007669"/>
    <property type="project" value="TreeGrafter"/>
</dbReference>
<comment type="caution">
    <text evidence="3">The sequence shown here is derived from an EMBL/GenBank/DDBJ whole genome shotgun (WGS) entry which is preliminary data.</text>
</comment>
<feature type="compositionally biased region" description="Basic and acidic residues" evidence="1">
    <location>
        <begin position="74"/>
        <end position="83"/>
    </location>
</feature>
<dbReference type="GO" id="GO:0003730">
    <property type="term" value="F:mRNA 3'-UTR binding"/>
    <property type="evidence" value="ECO:0007669"/>
    <property type="project" value="InterPro"/>
</dbReference>